<reference evidence="1 2" key="1">
    <citation type="submission" date="2010-01" db="EMBL/GenBank/DDBJ databases">
        <title>The complete genome of Thermobispora bispora DSM 43833.</title>
        <authorList>
            <consortium name="US DOE Joint Genome Institute (JGI-PGF)"/>
            <person name="Lucas S."/>
            <person name="Copeland A."/>
            <person name="Lapidus A."/>
            <person name="Glavina del Rio T."/>
            <person name="Dalin E."/>
            <person name="Tice H."/>
            <person name="Bruce D."/>
            <person name="Goodwin L."/>
            <person name="Pitluck S."/>
            <person name="Kyrpides N."/>
            <person name="Mavromatis K."/>
            <person name="Ivanova N."/>
            <person name="Mikhailova N."/>
            <person name="Chertkov O."/>
            <person name="Brettin T."/>
            <person name="Detter J.C."/>
            <person name="Han C."/>
            <person name="Larimer F."/>
            <person name="Land M."/>
            <person name="Hauser L."/>
            <person name="Markowitz V."/>
            <person name="Cheng J.-F."/>
            <person name="Hugenholtz P."/>
            <person name="Woyke T."/>
            <person name="Wu D."/>
            <person name="Jando M."/>
            <person name="Schneider S."/>
            <person name="Klenk H.-P."/>
            <person name="Eisen J.A."/>
        </authorList>
    </citation>
    <scope>NUCLEOTIDE SEQUENCE [LARGE SCALE GENOMIC DNA]</scope>
    <source>
        <strain evidence="2">ATCC 19993 / DSM 43833 / CBS 139.67 / JCM 10125 / KCTC 9307 / NBRC 14880 / R51</strain>
    </source>
</reference>
<dbReference type="RefSeq" id="WP_013130659.1">
    <property type="nucleotide sequence ID" value="NC_014165.1"/>
</dbReference>
<dbReference type="EMBL" id="CP001874">
    <property type="protein sequence ID" value="ADG87126.1"/>
    <property type="molecule type" value="Genomic_DNA"/>
</dbReference>
<evidence type="ECO:0000313" key="1">
    <source>
        <dbReference type="EMBL" id="ADG87126.1"/>
    </source>
</evidence>
<sequence>MDAAYVGDIYAEHLTEADLQLLAEAAGHQGGAAELRRDPAIIPDLLDHPRVFAVLFGRSGSASRDLTAISPFLLFAAAVHRAAAELAVRGAVPYPRVPAADVRQMSGFLESPSRRLFLAELLSSFVRVTGGRYWVRTEEGERLRELTELDLPRLAEILDAVPETDRPGVLRRLGDVALFLAGVLPGYAIRHVFGGVDATALWFTVRGAAEPWAGEPAGTAAEEPAVEMLEYLGSHWYRRAWELAPVRSARLAVLPEVAEGFRPARRVLNYVAGRYLFAASGR</sequence>
<dbReference type="AlphaFoldDB" id="D6Y472"/>
<accession>D6Y472</accession>
<keyword evidence="2" id="KW-1185">Reference proteome</keyword>
<proteinExistence type="predicted"/>
<gene>
    <name evidence="1" type="ordered locus">Tbis_0398</name>
</gene>
<organism evidence="1 2">
    <name type="scientific">Thermobispora bispora (strain ATCC 19993 / DSM 43833 / CBS 139.67 / JCM 10125 / KCTC 9307 / NBRC 14880 / R51)</name>
    <dbReference type="NCBI Taxonomy" id="469371"/>
    <lineage>
        <taxon>Bacteria</taxon>
        <taxon>Bacillati</taxon>
        <taxon>Actinomycetota</taxon>
        <taxon>Actinomycetes</taxon>
        <taxon>Streptosporangiales</taxon>
        <taxon>Streptosporangiaceae</taxon>
        <taxon>Thermobispora</taxon>
    </lineage>
</organism>
<dbReference type="HOGENOM" id="CLU_986717_0_0_11"/>
<name>D6Y472_THEBD</name>
<dbReference type="OrthoDB" id="2081983at2"/>
<protein>
    <submittedName>
        <fullName evidence="1">Uncharacterized protein</fullName>
    </submittedName>
</protein>
<dbReference type="KEGG" id="tbi:Tbis_0398"/>
<evidence type="ECO:0000313" key="2">
    <source>
        <dbReference type="Proteomes" id="UP000006640"/>
    </source>
</evidence>
<dbReference type="Proteomes" id="UP000006640">
    <property type="component" value="Chromosome"/>
</dbReference>
<dbReference type="eggNOG" id="ENOG5031V48">
    <property type="taxonomic scope" value="Bacteria"/>
</dbReference>
<dbReference type="STRING" id="469371.Tbis_0398"/>